<accession>A0A5Q2TG90</accession>
<evidence type="ECO:0000313" key="2">
    <source>
        <dbReference type="EMBL" id="QGH33686.1"/>
    </source>
</evidence>
<gene>
    <name evidence="2" type="ORF">GI584_06490</name>
</gene>
<evidence type="ECO:0000256" key="1">
    <source>
        <dbReference type="SAM" id="Phobius"/>
    </source>
</evidence>
<feature type="transmembrane region" description="Helical" evidence="1">
    <location>
        <begin position="96"/>
        <end position="117"/>
    </location>
</feature>
<keyword evidence="3" id="KW-1185">Reference proteome</keyword>
<dbReference type="InterPro" id="IPR046192">
    <property type="entry name" value="DUF6220"/>
</dbReference>
<keyword evidence="1" id="KW-0812">Transmembrane</keyword>
<dbReference type="RefSeq" id="WP_153790690.1">
    <property type="nucleotide sequence ID" value="NZ_CP045915.1"/>
</dbReference>
<reference evidence="2 3" key="1">
    <citation type="submission" date="2019-11" db="EMBL/GenBank/DDBJ databases">
        <title>Gracilibacillus salitolerans sp. nov., a moderate halophile isolated from a saline soil in northwest China.</title>
        <authorList>
            <person name="Gan L."/>
        </authorList>
    </citation>
    <scope>NUCLEOTIDE SEQUENCE [LARGE SCALE GENOMIC DNA]</scope>
    <source>
        <strain evidence="2 3">SCU50</strain>
    </source>
</reference>
<feature type="transmembrane region" description="Helical" evidence="1">
    <location>
        <begin position="73"/>
        <end position="90"/>
    </location>
</feature>
<feature type="transmembrane region" description="Helical" evidence="1">
    <location>
        <begin position="44"/>
        <end position="66"/>
    </location>
</feature>
<sequence length="123" mass="14068">MINLNNRVQYSKLAFLILAWIFTVCLVAQTFIAGLAIFNSSSHWVHHTTFVVWFQFLPIIMLVLSFTGQFPKLIRWKVVGLFLLIVPLQYMSVNILGLGAIHPVIALVLFWLALNVIKNTEKI</sequence>
<dbReference type="KEGG" id="grc:GI584_06490"/>
<proteinExistence type="predicted"/>
<feature type="transmembrane region" description="Helical" evidence="1">
    <location>
        <begin position="12"/>
        <end position="38"/>
    </location>
</feature>
<organism evidence="2 3">
    <name type="scientific">Gracilibacillus salitolerans</name>
    <dbReference type="NCBI Taxonomy" id="2663022"/>
    <lineage>
        <taxon>Bacteria</taxon>
        <taxon>Bacillati</taxon>
        <taxon>Bacillota</taxon>
        <taxon>Bacilli</taxon>
        <taxon>Bacillales</taxon>
        <taxon>Bacillaceae</taxon>
        <taxon>Gracilibacillus</taxon>
    </lineage>
</organism>
<keyword evidence="1" id="KW-1133">Transmembrane helix</keyword>
<dbReference type="Pfam" id="PF19728">
    <property type="entry name" value="DUF6220"/>
    <property type="match status" value="1"/>
</dbReference>
<dbReference type="Proteomes" id="UP000339690">
    <property type="component" value="Chromosome"/>
</dbReference>
<name>A0A5Q2TG90_9BACI</name>
<dbReference type="EMBL" id="CP045915">
    <property type="protein sequence ID" value="QGH33686.1"/>
    <property type="molecule type" value="Genomic_DNA"/>
</dbReference>
<evidence type="ECO:0000313" key="3">
    <source>
        <dbReference type="Proteomes" id="UP000339690"/>
    </source>
</evidence>
<protein>
    <submittedName>
        <fullName evidence="2">Uncharacterized protein</fullName>
    </submittedName>
</protein>
<keyword evidence="1" id="KW-0472">Membrane</keyword>
<dbReference type="AlphaFoldDB" id="A0A5Q2TG90"/>